<accession>A0A8J2KZM2</accession>
<name>A0A8J2KZM2_9HEXA</name>
<reference evidence="2" key="1">
    <citation type="submission" date="2021-06" db="EMBL/GenBank/DDBJ databases">
        <authorList>
            <person name="Hodson N. C."/>
            <person name="Mongue J. A."/>
            <person name="Jaron S. K."/>
        </authorList>
    </citation>
    <scope>NUCLEOTIDE SEQUENCE</scope>
</reference>
<evidence type="ECO:0000256" key="1">
    <source>
        <dbReference type="SAM" id="SignalP"/>
    </source>
</evidence>
<proteinExistence type="predicted"/>
<organism evidence="2 3">
    <name type="scientific">Allacma fusca</name>
    <dbReference type="NCBI Taxonomy" id="39272"/>
    <lineage>
        <taxon>Eukaryota</taxon>
        <taxon>Metazoa</taxon>
        <taxon>Ecdysozoa</taxon>
        <taxon>Arthropoda</taxon>
        <taxon>Hexapoda</taxon>
        <taxon>Collembola</taxon>
        <taxon>Symphypleona</taxon>
        <taxon>Sminthuridae</taxon>
        <taxon>Allacma</taxon>
    </lineage>
</organism>
<dbReference type="AlphaFoldDB" id="A0A8J2KZM2"/>
<protein>
    <submittedName>
        <fullName evidence="2">Uncharacterized protein</fullName>
    </submittedName>
</protein>
<evidence type="ECO:0000313" key="3">
    <source>
        <dbReference type="Proteomes" id="UP000708208"/>
    </source>
</evidence>
<evidence type="ECO:0000313" key="2">
    <source>
        <dbReference type="EMBL" id="CAG7824491.1"/>
    </source>
</evidence>
<feature type="chain" id="PRO_5035214227" evidence="1">
    <location>
        <begin position="16"/>
        <end position="90"/>
    </location>
</feature>
<comment type="caution">
    <text evidence="2">The sequence shown here is derived from an EMBL/GenBank/DDBJ whole genome shotgun (WGS) entry which is preliminary data.</text>
</comment>
<dbReference type="EMBL" id="CAJVCH010533068">
    <property type="protein sequence ID" value="CAG7824491.1"/>
    <property type="molecule type" value="Genomic_DNA"/>
</dbReference>
<sequence>IKYFLVVLLASVAAAATTEVLSTSVRGTSAEHIHGHLQEHVAKVSPLKESPRRCAHAGMDCPGGKCCGDHLACEYSTIFDYYMCKVKNRS</sequence>
<dbReference type="Proteomes" id="UP000708208">
    <property type="component" value="Unassembled WGS sequence"/>
</dbReference>
<gene>
    <name evidence="2" type="ORF">AFUS01_LOCUS34643</name>
</gene>
<keyword evidence="3" id="KW-1185">Reference proteome</keyword>
<keyword evidence="1" id="KW-0732">Signal</keyword>
<feature type="non-terminal residue" evidence="2">
    <location>
        <position position="1"/>
    </location>
</feature>
<feature type="signal peptide" evidence="1">
    <location>
        <begin position="1"/>
        <end position="15"/>
    </location>
</feature>